<reference evidence="2 3" key="1">
    <citation type="journal article" date="2017" name="Genome Biol. Evol.">
        <title>Phytophthora megakarya and P. palmivora, closely related causal agents of cacao black pod rot, underwent increases in genome sizes and gene numbers by different mechanisms.</title>
        <authorList>
            <person name="Ali S.S."/>
            <person name="Shao J."/>
            <person name="Lary D.J."/>
            <person name="Kronmiller B."/>
            <person name="Shen D."/>
            <person name="Strem M.D."/>
            <person name="Amoako-Attah I."/>
            <person name="Akrofi A.Y."/>
            <person name="Begoude B.A."/>
            <person name="Ten Hoopen G.M."/>
            <person name="Coulibaly K."/>
            <person name="Kebe B.I."/>
            <person name="Melnick R.L."/>
            <person name="Guiltinan M.J."/>
            <person name="Tyler B.M."/>
            <person name="Meinhardt L.W."/>
            <person name="Bailey B.A."/>
        </authorList>
    </citation>
    <scope>NUCLEOTIDE SEQUENCE [LARGE SCALE GENOMIC DNA]</scope>
    <source>
        <strain evidence="3">sbr112.9</strain>
    </source>
</reference>
<comment type="caution">
    <text evidence="2">The sequence shown here is derived from an EMBL/GenBank/DDBJ whole genome shotgun (WGS) entry which is preliminary data.</text>
</comment>
<feature type="compositionally biased region" description="Polar residues" evidence="1">
    <location>
        <begin position="212"/>
        <end position="221"/>
    </location>
</feature>
<dbReference type="AlphaFoldDB" id="A0A2P4XM12"/>
<evidence type="ECO:0000256" key="1">
    <source>
        <dbReference type="SAM" id="MobiDB-lite"/>
    </source>
</evidence>
<dbReference type="Proteomes" id="UP000237271">
    <property type="component" value="Unassembled WGS sequence"/>
</dbReference>
<feature type="compositionally biased region" description="Low complexity" evidence="1">
    <location>
        <begin position="326"/>
        <end position="340"/>
    </location>
</feature>
<gene>
    <name evidence="2" type="ORF">PHPALM_17532</name>
</gene>
<accession>A0A2P4XM12</accession>
<feature type="region of interest" description="Disordered" evidence="1">
    <location>
        <begin position="187"/>
        <end position="229"/>
    </location>
</feature>
<keyword evidence="3" id="KW-1185">Reference proteome</keyword>
<feature type="region of interest" description="Disordered" evidence="1">
    <location>
        <begin position="295"/>
        <end position="340"/>
    </location>
</feature>
<feature type="region of interest" description="Disordered" evidence="1">
    <location>
        <begin position="131"/>
        <end position="151"/>
    </location>
</feature>
<dbReference type="EMBL" id="NCKW01009577">
    <property type="protein sequence ID" value="POM66587.1"/>
    <property type="molecule type" value="Genomic_DNA"/>
</dbReference>
<evidence type="ECO:0000313" key="2">
    <source>
        <dbReference type="EMBL" id="POM66587.1"/>
    </source>
</evidence>
<feature type="non-terminal residue" evidence="2">
    <location>
        <position position="340"/>
    </location>
</feature>
<proteinExistence type="predicted"/>
<evidence type="ECO:0000313" key="3">
    <source>
        <dbReference type="Proteomes" id="UP000237271"/>
    </source>
</evidence>
<sequence length="340" mass="34842">MHDSHMAAASAGLDVPGLDPASLKLNAWLCRLLAERFPEVMRIPDGEDRVVELRICSRQSGLTGVPVTASCSAATSAPISSSAVALPLSSGSTGTHVPLRPRPPQSVEALRRVRQDKLKPSQRLLVLANPKSATAADPRKRKVALPPLQPYGQPLPGEEGYEEAAALIGPPDDRLLAASDNELTVPSARPLPHLSIVPPAPTPSSVAPLKTPVSSPSQPNPTKGPLQVPSSSVVRLLACKSRPVVQSRAAAAPAGLTSPSGRPIRTAAATARQVSAQLLENLGTSDNVALGLGDGSIGHNFTPPSSVGSLSHPLEFSTDSAGGDQAAKTSPATTASTAAS</sequence>
<organism evidence="2 3">
    <name type="scientific">Phytophthora palmivora</name>
    <dbReference type="NCBI Taxonomy" id="4796"/>
    <lineage>
        <taxon>Eukaryota</taxon>
        <taxon>Sar</taxon>
        <taxon>Stramenopiles</taxon>
        <taxon>Oomycota</taxon>
        <taxon>Peronosporomycetes</taxon>
        <taxon>Peronosporales</taxon>
        <taxon>Peronosporaceae</taxon>
        <taxon>Phytophthora</taxon>
    </lineage>
</organism>
<protein>
    <submittedName>
        <fullName evidence="2">Uncharacterized protein</fullName>
    </submittedName>
</protein>
<name>A0A2P4XM12_9STRA</name>